<protein>
    <submittedName>
        <fullName evidence="3">ParB-like nuclease</fullName>
    </submittedName>
</protein>
<feature type="domain" description="ParB-like N-terminal" evidence="2">
    <location>
        <begin position="5"/>
        <end position="100"/>
    </location>
</feature>
<name>K9UB03_CHAP6</name>
<dbReference type="eggNOG" id="COG1475">
    <property type="taxonomic scope" value="Bacteria"/>
</dbReference>
<proteinExistence type="predicted"/>
<sequence>MIKCFFVDVKSIKSSLPRANFIESELEQLADLILEVDGLLRPLILQETGAGKYKVIEGHREYYAAVRAKEKNLAKAEMVNAFVIDDSNRKSAIAQLALLSGEPAVNVSDKTDDRLSLKRVESIVEAKISQQLQPILEQLAQHDKILDTLTSAEPLLPVLEAKISQQIQPILDRLTKHDEILDILNSDRSSQTESAATTIEPIPHNQTARSSITSSSIRSGEALPIQPEQTTAPKKTTKSTISKKAATTSDIPLPSIPSDEALAKQPEPEVATPKNTTKSTTRNKIAKTSDIPASPVVSNLEPPKQPEPQELAAVKTSKSIANSKTSSNFLSSIDPTKATNTLNLINTLNQQQLTVSMERSGLKTSVKFIPNLIDYRNSQPDRQIESWEMILDAKYIGLKEAAIKKIIDKLK</sequence>
<dbReference type="AlphaFoldDB" id="K9UB03"/>
<feature type="compositionally biased region" description="Low complexity" evidence="1">
    <location>
        <begin position="230"/>
        <end position="249"/>
    </location>
</feature>
<dbReference type="InterPro" id="IPR003115">
    <property type="entry name" value="ParB_N"/>
</dbReference>
<dbReference type="Gene3D" id="3.90.1530.10">
    <property type="entry name" value="Conserved hypothetical protein from pyrococcus furiosus pfu- 392566-001, ParB domain"/>
    <property type="match status" value="1"/>
</dbReference>
<feature type="compositionally biased region" description="Polar residues" evidence="1">
    <location>
        <begin position="273"/>
        <end position="283"/>
    </location>
</feature>
<keyword evidence="4" id="KW-1185">Reference proteome</keyword>
<dbReference type="SMART" id="SM00470">
    <property type="entry name" value="ParB"/>
    <property type="match status" value="1"/>
</dbReference>
<dbReference type="STRING" id="1173020.Cha6605_0092"/>
<reference evidence="3 4" key="1">
    <citation type="submission" date="2012-05" db="EMBL/GenBank/DDBJ databases">
        <title>Finished chromosome of genome of Chamaesiphon sp. PCC 6605.</title>
        <authorList>
            <consortium name="US DOE Joint Genome Institute"/>
            <person name="Gugger M."/>
            <person name="Coursin T."/>
            <person name="Rippka R."/>
            <person name="Tandeau De Marsac N."/>
            <person name="Huntemann M."/>
            <person name="Wei C.-L."/>
            <person name="Han J."/>
            <person name="Detter J.C."/>
            <person name="Han C."/>
            <person name="Tapia R."/>
            <person name="Chen A."/>
            <person name="Kyrpides N."/>
            <person name="Mavromatis K."/>
            <person name="Markowitz V."/>
            <person name="Szeto E."/>
            <person name="Ivanova N."/>
            <person name="Pagani I."/>
            <person name="Pati A."/>
            <person name="Goodwin L."/>
            <person name="Nordberg H.P."/>
            <person name="Cantor M.N."/>
            <person name="Hua S.X."/>
            <person name="Woyke T."/>
            <person name="Kerfeld C.A."/>
        </authorList>
    </citation>
    <scope>NUCLEOTIDE SEQUENCE [LARGE SCALE GENOMIC DNA]</scope>
    <source>
        <strain evidence="4">ATCC 27169 / PCC 6605</strain>
    </source>
</reference>
<feature type="compositionally biased region" description="Low complexity" evidence="1">
    <location>
        <begin position="209"/>
        <end position="219"/>
    </location>
</feature>
<evidence type="ECO:0000313" key="4">
    <source>
        <dbReference type="Proteomes" id="UP000010366"/>
    </source>
</evidence>
<organism evidence="3 4">
    <name type="scientific">Chamaesiphon minutus (strain ATCC 27169 / PCC 6605)</name>
    <dbReference type="NCBI Taxonomy" id="1173020"/>
    <lineage>
        <taxon>Bacteria</taxon>
        <taxon>Bacillati</taxon>
        <taxon>Cyanobacteriota</taxon>
        <taxon>Cyanophyceae</taxon>
        <taxon>Gomontiellales</taxon>
        <taxon>Chamaesiphonaceae</taxon>
        <taxon>Chamaesiphon</taxon>
    </lineage>
</organism>
<dbReference type="Pfam" id="PF02195">
    <property type="entry name" value="ParB_N"/>
    <property type="match status" value="1"/>
</dbReference>
<dbReference type="KEGG" id="cmp:Cha6605_0092"/>
<accession>K9UB03</accession>
<dbReference type="InterPro" id="IPR036086">
    <property type="entry name" value="ParB/Sulfiredoxin_sf"/>
</dbReference>
<feature type="compositionally biased region" description="Polar residues" evidence="1">
    <location>
        <begin position="186"/>
        <end position="197"/>
    </location>
</feature>
<dbReference type="HOGENOM" id="CLU_668495_0_0_3"/>
<dbReference type="Proteomes" id="UP000010366">
    <property type="component" value="Chromosome"/>
</dbReference>
<feature type="region of interest" description="Disordered" evidence="1">
    <location>
        <begin position="185"/>
        <end position="306"/>
    </location>
</feature>
<dbReference type="EMBL" id="CP003600">
    <property type="protein sequence ID" value="AFY91399.1"/>
    <property type="molecule type" value="Genomic_DNA"/>
</dbReference>
<gene>
    <name evidence="3" type="ORF">Cha6605_0092</name>
</gene>
<evidence type="ECO:0000259" key="2">
    <source>
        <dbReference type="SMART" id="SM00470"/>
    </source>
</evidence>
<dbReference type="OrthoDB" id="427080at2"/>
<evidence type="ECO:0000313" key="3">
    <source>
        <dbReference type="EMBL" id="AFY91399.1"/>
    </source>
</evidence>
<dbReference type="SUPFAM" id="SSF110849">
    <property type="entry name" value="ParB/Sulfiredoxin"/>
    <property type="match status" value="1"/>
</dbReference>
<dbReference type="RefSeq" id="WP_015157594.1">
    <property type="nucleotide sequence ID" value="NC_019697.1"/>
</dbReference>
<evidence type="ECO:0000256" key="1">
    <source>
        <dbReference type="SAM" id="MobiDB-lite"/>
    </source>
</evidence>